<accession>A0A480AX63</accession>
<comment type="caution">
    <text evidence="3">The sequence shown here is derived from an EMBL/GenBank/DDBJ whole genome shotgun (WGS) entry which is preliminary data.</text>
</comment>
<evidence type="ECO:0000256" key="2">
    <source>
        <dbReference type="RuleBase" id="RU000363"/>
    </source>
</evidence>
<dbReference type="Proteomes" id="UP000301751">
    <property type="component" value="Unassembled WGS sequence"/>
</dbReference>
<protein>
    <submittedName>
        <fullName evidence="3">3-oxoacyl-ACP reductase</fullName>
    </submittedName>
</protein>
<dbReference type="PRINTS" id="PR00080">
    <property type="entry name" value="SDRFAMILY"/>
</dbReference>
<reference evidence="4" key="1">
    <citation type="submission" date="2019-03" db="EMBL/GenBank/DDBJ databases">
        <title>Aquabacterium pictum sp.nov., the first bacteriochlorophyll a-containing freshwater bacterium in the genus Aquabacterium of the class Betaproteobacteria.</title>
        <authorList>
            <person name="Hirose S."/>
            <person name="Tank M."/>
            <person name="Hara E."/>
            <person name="Tamaki H."/>
            <person name="Takaichi S."/>
            <person name="Haruta S."/>
            <person name="Hanada S."/>
        </authorList>
    </citation>
    <scope>NUCLEOTIDE SEQUENCE [LARGE SCALE GENOMIC DNA]</scope>
    <source>
        <strain evidence="4">W35</strain>
    </source>
</reference>
<name>A0A480AX63_9BURK</name>
<dbReference type="InterPro" id="IPR002347">
    <property type="entry name" value="SDR_fam"/>
</dbReference>
<dbReference type="CDD" id="cd05233">
    <property type="entry name" value="SDR_c"/>
    <property type="match status" value="1"/>
</dbReference>
<dbReference type="GO" id="GO:0030497">
    <property type="term" value="P:fatty acid elongation"/>
    <property type="evidence" value="ECO:0007669"/>
    <property type="project" value="TreeGrafter"/>
</dbReference>
<dbReference type="GO" id="GO:0016616">
    <property type="term" value="F:oxidoreductase activity, acting on the CH-OH group of donors, NAD or NADP as acceptor"/>
    <property type="evidence" value="ECO:0007669"/>
    <property type="project" value="TreeGrafter"/>
</dbReference>
<dbReference type="SUPFAM" id="SSF51735">
    <property type="entry name" value="NAD(P)-binding Rossmann-fold domains"/>
    <property type="match status" value="1"/>
</dbReference>
<dbReference type="FunFam" id="3.40.50.720:FF:000084">
    <property type="entry name" value="Short-chain dehydrogenase reductase"/>
    <property type="match status" value="1"/>
</dbReference>
<dbReference type="PANTHER" id="PTHR42760:SF135">
    <property type="entry name" value="BLL7886 PROTEIN"/>
    <property type="match status" value="1"/>
</dbReference>
<dbReference type="Gene3D" id="3.40.50.720">
    <property type="entry name" value="NAD(P)-binding Rossmann-like Domain"/>
    <property type="match status" value="1"/>
</dbReference>
<dbReference type="PRINTS" id="PR00081">
    <property type="entry name" value="GDHRDH"/>
</dbReference>
<organism evidence="3 4">
    <name type="scientific">Pseudaquabacterium pictum</name>
    <dbReference type="NCBI Taxonomy" id="2315236"/>
    <lineage>
        <taxon>Bacteria</taxon>
        <taxon>Pseudomonadati</taxon>
        <taxon>Pseudomonadota</taxon>
        <taxon>Betaproteobacteria</taxon>
        <taxon>Burkholderiales</taxon>
        <taxon>Sphaerotilaceae</taxon>
        <taxon>Pseudaquabacterium</taxon>
    </lineage>
</organism>
<dbReference type="AlphaFoldDB" id="A0A480AX63"/>
<evidence type="ECO:0000313" key="3">
    <source>
        <dbReference type="EMBL" id="GCL64792.1"/>
    </source>
</evidence>
<sequence length="280" mass="29361">MTDAPGPAVVPWGPLSAEPTAMPDFPLPNASFDLSGQVALVTGASSGLGHRFARVLAAAGATVAVAARRTDRLDALVQTIRAAGGRAEAFALDVTQDAQFAPLFDAIEARLGASPGILVNNAGIPDAQRAHKMAVADIDRVLSVNLRAPWLLSCEFARRRMAAQLPGRIVNIASMAAFQYKGGGAALYATTKMAVVRMSEALAVEWAKFGINVNAIAPGAFASEMMDGMLQRVGDITQNFPRPRLGDPAQMDSTLLYLVSPASEFVTGTTIRIDDAQGGR</sequence>
<comment type="similarity">
    <text evidence="1 2">Belongs to the short-chain dehydrogenases/reductases (SDR) family.</text>
</comment>
<evidence type="ECO:0000256" key="1">
    <source>
        <dbReference type="ARBA" id="ARBA00006484"/>
    </source>
</evidence>
<keyword evidence="4" id="KW-1185">Reference proteome</keyword>
<gene>
    <name evidence="3" type="ORF">AQPW35_38730</name>
</gene>
<dbReference type="PANTHER" id="PTHR42760">
    <property type="entry name" value="SHORT-CHAIN DEHYDROGENASES/REDUCTASES FAMILY MEMBER"/>
    <property type="match status" value="1"/>
</dbReference>
<dbReference type="EMBL" id="BJCL01000011">
    <property type="protein sequence ID" value="GCL64792.1"/>
    <property type="molecule type" value="Genomic_DNA"/>
</dbReference>
<dbReference type="InterPro" id="IPR036291">
    <property type="entry name" value="NAD(P)-bd_dom_sf"/>
</dbReference>
<evidence type="ECO:0000313" key="4">
    <source>
        <dbReference type="Proteomes" id="UP000301751"/>
    </source>
</evidence>
<proteinExistence type="inferred from homology"/>
<dbReference type="Pfam" id="PF00106">
    <property type="entry name" value="adh_short"/>
    <property type="match status" value="1"/>
</dbReference>